<feature type="compositionally biased region" description="Polar residues" evidence="1">
    <location>
        <begin position="9"/>
        <end position="18"/>
    </location>
</feature>
<reference evidence="3 4" key="1">
    <citation type="journal article" date="2019" name="Int. J. Syst. Evol. Microbiol.">
        <title>The Global Catalogue of Microorganisms (GCM) 10K type strain sequencing project: providing services to taxonomists for standard genome sequencing and annotation.</title>
        <authorList>
            <consortium name="The Broad Institute Genomics Platform"/>
            <consortium name="The Broad Institute Genome Sequencing Center for Infectious Disease"/>
            <person name="Wu L."/>
            <person name="Ma J."/>
        </authorList>
    </citation>
    <scope>NUCLEOTIDE SEQUENCE [LARGE SCALE GENOMIC DNA]</scope>
    <source>
        <strain evidence="3 4">JCM 16378</strain>
    </source>
</reference>
<proteinExistence type="predicted"/>
<feature type="transmembrane region" description="Helical" evidence="2">
    <location>
        <begin position="110"/>
        <end position="135"/>
    </location>
</feature>
<organism evidence="3 4">
    <name type="scientific">Pedococcus aerophilus</name>
    <dbReference type="NCBI Taxonomy" id="436356"/>
    <lineage>
        <taxon>Bacteria</taxon>
        <taxon>Bacillati</taxon>
        <taxon>Actinomycetota</taxon>
        <taxon>Actinomycetes</taxon>
        <taxon>Micrococcales</taxon>
        <taxon>Intrasporangiaceae</taxon>
        <taxon>Pedococcus</taxon>
    </lineage>
</organism>
<sequence>MGVTDQPGLPSSSASQPNADGGAPTGARDIWRDLAAAVSAVEALALLGFVVFYLWELTQGASDDAVLVVMSALLILLFAVGIGALARGWWRGDNWPNSPTVVWNLLLLPVSWSLFQAGRGVVAVVLAAVAVLGIVSAVRADTADLQDPDLQDS</sequence>
<keyword evidence="4" id="KW-1185">Reference proteome</keyword>
<feature type="transmembrane region" description="Helical" evidence="2">
    <location>
        <begin position="34"/>
        <end position="55"/>
    </location>
</feature>
<evidence type="ECO:0008006" key="5">
    <source>
        <dbReference type="Google" id="ProtNLM"/>
    </source>
</evidence>
<gene>
    <name evidence="3" type="ORF">GCM10009867_34460</name>
</gene>
<evidence type="ECO:0000313" key="4">
    <source>
        <dbReference type="Proteomes" id="UP001501326"/>
    </source>
</evidence>
<evidence type="ECO:0000256" key="1">
    <source>
        <dbReference type="SAM" id="MobiDB-lite"/>
    </source>
</evidence>
<accession>A0ABN3UVT2</accession>
<keyword evidence="2" id="KW-0472">Membrane</keyword>
<evidence type="ECO:0000313" key="3">
    <source>
        <dbReference type="EMBL" id="GAA2739234.1"/>
    </source>
</evidence>
<dbReference type="EMBL" id="BAAARN010000005">
    <property type="protein sequence ID" value="GAA2739234.1"/>
    <property type="molecule type" value="Genomic_DNA"/>
</dbReference>
<feature type="region of interest" description="Disordered" evidence="1">
    <location>
        <begin position="1"/>
        <end position="24"/>
    </location>
</feature>
<evidence type="ECO:0000256" key="2">
    <source>
        <dbReference type="SAM" id="Phobius"/>
    </source>
</evidence>
<protein>
    <recommendedName>
        <fullName evidence="5">Integral membrane protein</fullName>
    </recommendedName>
</protein>
<feature type="transmembrane region" description="Helical" evidence="2">
    <location>
        <begin position="67"/>
        <end position="90"/>
    </location>
</feature>
<name>A0ABN3UVT2_9MICO</name>
<keyword evidence="2" id="KW-0812">Transmembrane</keyword>
<keyword evidence="2" id="KW-1133">Transmembrane helix</keyword>
<dbReference type="Proteomes" id="UP001501326">
    <property type="component" value="Unassembled WGS sequence"/>
</dbReference>
<comment type="caution">
    <text evidence="3">The sequence shown here is derived from an EMBL/GenBank/DDBJ whole genome shotgun (WGS) entry which is preliminary data.</text>
</comment>